<gene>
    <name evidence="1" type="ORF">C4520_11680</name>
</gene>
<sequence>MPSQIRGIAATSSIYTLYDFDNLDRLDYYQISNGSLFDYEYNDANLIDTISLPGNKSYEYVYDDMYRLTNEYSIDNGSPVYTNNYGYDLADNRTSLANGSLDTYEINALNQVTAIYRLGNPIAEFAYDLNGNLTSRTTAAGTVTMEYDYENRLVRITYPSNSGTTEFVYDALGRRL</sequence>
<feature type="non-terminal residue" evidence="1">
    <location>
        <position position="176"/>
    </location>
</feature>
<dbReference type="Gene3D" id="2.180.10.10">
    <property type="entry name" value="RHS repeat-associated core"/>
    <property type="match status" value="1"/>
</dbReference>
<evidence type="ECO:0000313" key="1">
    <source>
        <dbReference type="EMBL" id="RJP20121.1"/>
    </source>
</evidence>
<organism evidence="1 2">
    <name type="scientific">Abyssobacteria bacterium (strain SURF_5)</name>
    <dbReference type="NCBI Taxonomy" id="2093360"/>
    <lineage>
        <taxon>Bacteria</taxon>
        <taxon>Pseudomonadati</taxon>
        <taxon>Candidatus Hydrogenedentota</taxon>
        <taxon>Candidatus Abyssobacteria</taxon>
    </lineage>
</organism>
<reference evidence="1 2" key="1">
    <citation type="journal article" date="2017" name="ISME J.">
        <title>Energy and carbon metabolisms in a deep terrestrial subsurface fluid microbial community.</title>
        <authorList>
            <person name="Momper L."/>
            <person name="Jungbluth S.P."/>
            <person name="Lee M.D."/>
            <person name="Amend J.P."/>
        </authorList>
    </citation>
    <scope>NUCLEOTIDE SEQUENCE [LARGE SCALE GENOMIC DNA]</scope>
    <source>
        <strain evidence="1">SURF_5</strain>
    </source>
</reference>
<dbReference type="Pfam" id="PF05593">
    <property type="entry name" value="RHS_repeat"/>
    <property type="match status" value="1"/>
</dbReference>
<accession>A0A3A4NX20</accession>
<comment type="caution">
    <text evidence="1">The sequence shown here is derived from an EMBL/GenBank/DDBJ whole genome shotgun (WGS) entry which is preliminary data.</text>
</comment>
<dbReference type="InterPro" id="IPR031325">
    <property type="entry name" value="RHS_repeat"/>
</dbReference>
<protein>
    <recommendedName>
        <fullName evidence="3">RHS repeat protein</fullName>
    </recommendedName>
</protein>
<evidence type="ECO:0008006" key="3">
    <source>
        <dbReference type="Google" id="ProtNLM"/>
    </source>
</evidence>
<dbReference type="EMBL" id="QZKU01000079">
    <property type="protein sequence ID" value="RJP20121.1"/>
    <property type="molecule type" value="Genomic_DNA"/>
</dbReference>
<dbReference type="Proteomes" id="UP000265882">
    <property type="component" value="Unassembled WGS sequence"/>
</dbReference>
<proteinExistence type="predicted"/>
<evidence type="ECO:0000313" key="2">
    <source>
        <dbReference type="Proteomes" id="UP000265882"/>
    </source>
</evidence>
<dbReference type="AlphaFoldDB" id="A0A3A4NX20"/>
<name>A0A3A4NX20_ABYX5</name>
<dbReference type="NCBIfam" id="TIGR01643">
    <property type="entry name" value="YD_repeat_2x"/>
    <property type="match status" value="1"/>
</dbReference>
<dbReference type="InterPro" id="IPR006530">
    <property type="entry name" value="YD"/>
</dbReference>